<dbReference type="PANTHER" id="PTHR41317:SF1">
    <property type="entry name" value="PD-(D_E)XK NUCLEASE FAMILY TRANSPOSASE"/>
    <property type="match status" value="1"/>
</dbReference>
<gene>
    <name evidence="2" type="ORF">AADEFJLK_03017</name>
    <name evidence="1" type="ORF">CEK71_02850</name>
</gene>
<name>A0A1Z4BUV6_9GAMM</name>
<dbReference type="KEGG" id="mpsy:CEK71_02850"/>
<dbReference type="EMBL" id="PGFZ01000007">
    <property type="protein sequence ID" value="POZ51059.1"/>
    <property type="molecule type" value="Genomic_DNA"/>
</dbReference>
<proteinExistence type="predicted"/>
<dbReference type="RefSeq" id="WP_088617970.1">
    <property type="nucleotide sequence ID" value="NZ_CP022129.1"/>
</dbReference>
<dbReference type="InterPro" id="IPR010106">
    <property type="entry name" value="RpnA"/>
</dbReference>
<dbReference type="NCBIfam" id="TIGR01784">
    <property type="entry name" value="T_den_put_tspse"/>
    <property type="match status" value="1"/>
</dbReference>
<dbReference type="EMBL" id="CP022129">
    <property type="protein sequence ID" value="ASF45087.1"/>
    <property type="molecule type" value="Genomic_DNA"/>
</dbReference>
<protein>
    <submittedName>
        <fullName evidence="2">Transposase</fullName>
    </submittedName>
</protein>
<evidence type="ECO:0000313" key="3">
    <source>
        <dbReference type="Proteomes" id="UP000197019"/>
    </source>
</evidence>
<keyword evidence="3" id="KW-1185">Reference proteome</keyword>
<dbReference type="Pfam" id="PF12784">
    <property type="entry name" value="PDDEXK_2"/>
    <property type="match status" value="1"/>
</dbReference>
<dbReference type="Proteomes" id="UP000197019">
    <property type="component" value="Chromosome"/>
</dbReference>
<sequence>MAQRKLISFDWAMKRLLRSKANFEVLEGFLSELLKDDIEILEILESEGNKATHDDKLNQVDLKVKNRNGEIILVEVQHDRELDYLHRILYASSKTITEHLKEGDAYQEVVKVVSVSILYFDLGQGQDYVYHGKTDFIGIHQHDHLQLNSRQQRMFNKQQAYAIFPEYYLLKVNQFDGVARDSLDEWMYFLKNGEIKEDFAAKGLKKAQEVMAVLKLSDAERAQYERYVDYMHYEASMSWSLYQDGRFDGIAEGIEQGLEQGRQEAMLNLAKNMKQAGESLEKIASYTGLGLAQLQQL</sequence>
<dbReference type="AlphaFoldDB" id="A0A1Z4BUV6"/>
<dbReference type="Proteomes" id="UP000237423">
    <property type="component" value="Unassembled WGS sequence"/>
</dbReference>
<evidence type="ECO:0000313" key="1">
    <source>
        <dbReference type="EMBL" id="ASF45087.1"/>
    </source>
</evidence>
<dbReference type="OrthoDB" id="1793581at2"/>
<reference evidence="2 4" key="2">
    <citation type="submission" date="2017-11" db="EMBL/GenBank/DDBJ databases">
        <title>Draft Genome Sequence of Methylobacter psychrotolerans Sph1T, an Obligate Methanotroph from Low-Temperature Environments.</title>
        <authorList>
            <person name="Oshkin I.Y."/>
            <person name="Miroshnikov K."/>
            <person name="Belova S.E."/>
            <person name="Korzhenkov A."/>
            <person name="Toshchakov S.V."/>
            <person name="Dedysh S.N."/>
        </authorList>
    </citation>
    <scope>NUCLEOTIDE SEQUENCE [LARGE SCALE GENOMIC DNA]</scope>
    <source>
        <strain evidence="2 4">Sph1</strain>
    </source>
</reference>
<evidence type="ECO:0000313" key="2">
    <source>
        <dbReference type="EMBL" id="POZ51059.1"/>
    </source>
</evidence>
<reference evidence="1 3" key="1">
    <citation type="submission" date="2017-06" db="EMBL/GenBank/DDBJ databases">
        <title>Genome Sequencing of the methanotroph Methylovulum psychrotolerants str. HV10-M2 isolated from a high-altitude environment.</title>
        <authorList>
            <person name="Mateos-Rivera A."/>
        </authorList>
    </citation>
    <scope>NUCLEOTIDE SEQUENCE [LARGE SCALE GENOMIC DNA]</scope>
    <source>
        <strain evidence="1 3">HV10_M2</strain>
    </source>
</reference>
<organism evidence="1 3">
    <name type="scientific">Methylovulum psychrotolerans</name>
    <dbReference type="NCBI Taxonomy" id="1704499"/>
    <lineage>
        <taxon>Bacteria</taxon>
        <taxon>Pseudomonadati</taxon>
        <taxon>Pseudomonadota</taxon>
        <taxon>Gammaproteobacteria</taxon>
        <taxon>Methylococcales</taxon>
        <taxon>Methylococcaceae</taxon>
        <taxon>Methylovulum</taxon>
    </lineage>
</organism>
<evidence type="ECO:0000313" key="4">
    <source>
        <dbReference type="Proteomes" id="UP000237423"/>
    </source>
</evidence>
<dbReference type="PANTHER" id="PTHR41317">
    <property type="entry name" value="PD-(D_E)XK NUCLEASE FAMILY TRANSPOSASE"/>
    <property type="match status" value="1"/>
</dbReference>
<accession>A0A1Z4BUV6</accession>